<feature type="compositionally biased region" description="Low complexity" evidence="1">
    <location>
        <begin position="204"/>
        <end position="220"/>
    </location>
</feature>
<sequence>MVRSRGIDPTQSENSPKVLDGSGGHDQSSPLARSSTEEAPNMALDKAIKKDDPAPDHASSSPIHPQISESIPQLQLVITRHKVSSKSDRAQSQVHSISSSADASNSNAEPPKVPEQSTSTSQVDQSKSNDPQITEDMRIQDTQSGEGRRPDAPMPESLPDEEPYSSYVNEEDYGREEDYDSEQNYDSRQDYDQEQDHGKEQNHSQDSTSSDPLSSDPTGSILQSGRLVAIDFTVYRTE</sequence>
<feature type="compositionally biased region" description="Polar residues" evidence="1">
    <location>
        <begin position="59"/>
        <end position="73"/>
    </location>
</feature>
<feature type="region of interest" description="Disordered" evidence="1">
    <location>
        <begin position="1"/>
        <end position="238"/>
    </location>
</feature>
<reference evidence="2 3" key="1">
    <citation type="submission" date="2020-05" db="EMBL/GenBank/DDBJ databases">
        <title>Identification and distribution of gene clusters putatively required for synthesis of sphingolipid metabolism inhibitors in phylogenetically diverse species of the filamentous fungus Fusarium.</title>
        <authorList>
            <person name="Kim H.-S."/>
            <person name="Busman M."/>
            <person name="Brown D.W."/>
            <person name="Divon H."/>
            <person name="Uhlig S."/>
            <person name="Proctor R.H."/>
        </authorList>
    </citation>
    <scope>NUCLEOTIDE SEQUENCE [LARGE SCALE GENOMIC DNA]</scope>
    <source>
        <strain evidence="2 3">NRRL 53147</strain>
    </source>
</reference>
<organism evidence="2 3">
    <name type="scientific">Fusarium mexicanum</name>
    <dbReference type="NCBI Taxonomy" id="751941"/>
    <lineage>
        <taxon>Eukaryota</taxon>
        <taxon>Fungi</taxon>
        <taxon>Dikarya</taxon>
        <taxon>Ascomycota</taxon>
        <taxon>Pezizomycotina</taxon>
        <taxon>Sordariomycetes</taxon>
        <taxon>Hypocreomycetidae</taxon>
        <taxon>Hypocreales</taxon>
        <taxon>Nectriaceae</taxon>
        <taxon>Fusarium</taxon>
        <taxon>Fusarium fujikuroi species complex</taxon>
    </lineage>
</organism>
<evidence type="ECO:0000313" key="3">
    <source>
        <dbReference type="Proteomes" id="UP000522262"/>
    </source>
</evidence>
<proteinExistence type="predicted"/>
<feature type="compositionally biased region" description="Acidic residues" evidence="1">
    <location>
        <begin position="158"/>
        <end position="183"/>
    </location>
</feature>
<accession>A0A8H5MZT0</accession>
<comment type="caution">
    <text evidence="2">The sequence shown here is derived from an EMBL/GenBank/DDBJ whole genome shotgun (WGS) entry which is preliminary data.</text>
</comment>
<keyword evidence="3" id="KW-1185">Reference proteome</keyword>
<feature type="compositionally biased region" description="Basic and acidic residues" evidence="1">
    <location>
        <begin position="46"/>
        <end position="55"/>
    </location>
</feature>
<dbReference type="Proteomes" id="UP000522262">
    <property type="component" value="Unassembled WGS sequence"/>
</dbReference>
<dbReference type="AlphaFoldDB" id="A0A8H5MZT0"/>
<feature type="compositionally biased region" description="Polar residues" evidence="1">
    <location>
        <begin position="115"/>
        <end position="132"/>
    </location>
</feature>
<feature type="compositionally biased region" description="Polar residues" evidence="1">
    <location>
        <begin position="25"/>
        <end position="38"/>
    </location>
</feature>
<protein>
    <submittedName>
        <fullName evidence="2">Copii coat assembly sec16</fullName>
    </submittedName>
</protein>
<feature type="compositionally biased region" description="Basic and acidic residues" evidence="1">
    <location>
        <begin position="185"/>
        <end position="203"/>
    </location>
</feature>
<evidence type="ECO:0000313" key="2">
    <source>
        <dbReference type="EMBL" id="KAF5546310.1"/>
    </source>
</evidence>
<name>A0A8H5MZT0_9HYPO</name>
<dbReference type="EMBL" id="JAAOAM010000116">
    <property type="protein sequence ID" value="KAF5546310.1"/>
    <property type="molecule type" value="Genomic_DNA"/>
</dbReference>
<gene>
    <name evidence="2" type="ORF">FMEXI_5684</name>
</gene>
<evidence type="ECO:0000256" key="1">
    <source>
        <dbReference type="SAM" id="MobiDB-lite"/>
    </source>
</evidence>
<feature type="compositionally biased region" description="Low complexity" evidence="1">
    <location>
        <begin position="90"/>
        <end position="108"/>
    </location>
</feature>